<dbReference type="EMBL" id="CP071502">
    <property type="protein sequence ID" value="QSX37519.1"/>
    <property type="molecule type" value="Genomic_DNA"/>
</dbReference>
<protein>
    <recommendedName>
        <fullName evidence="2">Ig-like domain-containing protein</fullName>
    </recommendedName>
</protein>
<sequence>MIILSYKKTIIASLIAASLSACGGGNDKTTPTPVNQAPTISVTDGSILEGATINLSAVASDSDGSISSYSWSQKSGTSVTLSGANTASISFTAPAVTEDETLVFTVTVTDDKGATAAKDVTVTVTAKMLELTMQGKITDGPIANAKVVVVVGDQAFAATANAQGDYSIDISVDDAYEDDLLLLIATGPEAESKTKLISLPGSLGDMMAAAGSDAVLTKDEAFGVNVTNVTTASYALLRAANQGQEIDSKASLEAALKNYDSTEVLSIATALKLAIDYSAEHTELALPEGINDTAQLVEQLESVRDYLLQTQQALPDLYQQAMNEVIADPELVARTSDVSVAGSYYFHKVGGVLGGDRLVLNQDGSGYMYRLKSSCSLTWEQTEEGVVLTYTGQGLLNYQTSEWMTVNGLGRLVFFNDMISKSLVNWLSLSDSAAQLIIKDTHYYHFPNGEFGDVQTGDTAFVANQATRGGGVVNAQSLMTTDVAYSANVPEAYADVADAEPSEDTWTRATVGLTLSSNSSAILSLSSMHLDGTVATQQLAASYSYGDDGHLKIAAQDGGKSLSLDYAMLASTTPMTTNVLMQDGGNSVSSGYIFRKDMQRWTADMVPGIYDLGWNMSYPLDYLWLELNADGSALTVFTADFSEDGQLQEGEYYLMPSRWQLNEDGTLSVRRYRHNRDLTGNTAYCLPQAWDTDWGDDCQLYNDRVWDLYQVDANRHFVRQTSKYFDDFRGSAYLPEDYQQFAHIMYQGYLENRIWTKVSERPLTLPPAVMARQGLTAAQLAPAAASLVKSAVGPWSTEELARREATSEAILERRH</sequence>
<evidence type="ECO:0000256" key="1">
    <source>
        <dbReference type="SAM" id="SignalP"/>
    </source>
</evidence>
<accession>A0ABX7R209</accession>
<evidence type="ECO:0000259" key="2">
    <source>
        <dbReference type="PROSITE" id="PS50835"/>
    </source>
</evidence>
<gene>
    <name evidence="3" type="ORF">JYB85_01335</name>
</gene>
<dbReference type="PROSITE" id="PS51257">
    <property type="entry name" value="PROKAR_LIPOPROTEIN"/>
    <property type="match status" value="1"/>
</dbReference>
<dbReference type="SUPFAM" id="SSF49299">
    <property type="entry name" value="PKD domain"/>
    <property type="match status" value="1"/>
</dbReference>
<dbReference type="PROSITE" id="PS50835">
    <property type="entry name" value="IG_LIKE"/>
    <property type="match status" value="1"/>
</dbReference>
<dbReference type="InterPro" id="IPR007110">
    <property type="entry name" value="Ig-like_dom"/>
</dbReference>
<organism evidence="3 4">
    <name type="scientific">Shewanella sedimentimangrovi</name>
    <dbReference type="NCBI Taxonomy" id="2814293"/>
    <lineage>
        <taxon>Bacteria</taxon>
        <taxon>Pseudomonadati</taxon>
        <taxon>Pseudomonadota</taxon>
        <taxon>Gammaproteobacteria</taxon>
        <taxon>Alteromonadales</taxon>
        <taxon>Shewanellaceae</taxon>
        <taxon>Shewanella</taxon>
    </lineage>
</organism>
<dbReference type="Pfam" id="PF22352">
    <property type="entry name" value="K319L-like_PKD"/>
    <property type="match status" value="1"/>
</dbReference>
<dbReference type="InterPro" id="IPR022409">
    <property type="entry name" value="PKD/Chitinase_dom"/>
</dbReference>
<dbReference type="Gene3D" id="2.60.40.3010">
    <property type="match status" value="1"/>
</dbReference>
<keyword evidence="1" id="KW-0732">Signal</keyword>
<reference evidence="3 4" key="1">
    <citation type="submission" date="2021-03" db="EMBL/GenBank/DDBJ databases">
        <title>Novel species identification of genus Shewanella.</title>
        <authorList>
            <person name="Liu G."/>
            <person name="Zhang Q."/>
        </authorList>
    </citation>
    <scope>NUCLEOTIDE SEQUENCE [LARGE SCALE GENOMIC DNA]</scope>
    <source>
        <strain evidence="3 4">FJAT-52962</strain>
    </source>
</reference>
<feature type="domain" description="Ig-like" evidence="2">
    <location>
        <begin position="38"/>
        <end position="123"/>
    </location>
</feature>
<keyword evidence="4" id="KW-1185">Reference proteome</keyword>
<dbReference type="SMART" id="SM00089">
    <property type="entry name" value="PKD"/>
    <property type="match status" value="1"/>
</dbReference>
<evidence type="ECO:0000313" key="3">
    <source>
        <dbReference type="EMBL" id="QSX37519.1"/>
    </source>
</evidence>
<dbReference type="CDD" id="cd00146">
    <property type="entry name" value="PKD"/>
    <property type="match status" value="1"/>
</dbReference>
<dbReference type="Proteomes" id="UP000663207">
    <property type="component" value="Chromosome"/>
</dbReference>
<evidence type="ECO:0000313" key="4">
    <source>
        <dbReference type="Proteomes" id="UP000663207"/>
    </source>
</evidence>
<name>A0ABX7R209_9GAMM</name>
<dbReference type="RefSeq" id="WP_207380725.1">
    <property type="nucleotide sequence ID" value="NZ_CP071502.1"/>
</dbReference>
<dbReference type="InterPro" id="IPR035986">
    <property type="entry name" value="PKD_dom_sf"/>
</dbReference>
<feature type="chain" id="PRO_5047073986" description="Ig-like domain-containing protein" evidence="1">
    <location>
        <begin position="24"/>
        <end position="815"/>
    </location>
</feature>
<proteinExistence type="predicted"/>
<feature type="signal peptide" evidence="1">
    <location>
        <begin position="1"/>
        <end position="23"/>
    </location>
</feature>